<feature type="transmembrane region" description="Helical" evidence="5">
    <location>
        <begin position="104"/>
        <end position="124"/>
    </location>
</feature>
<dbReference type="Proteomes" id="UP000238415">
    <property type="component" value="Unassembled WGS sequence"/>
</dbReference>
<dbReference type="GO" id="GO:0005886">
    <property type="term" value="C:plasma membrane"/>
    <property type="evidence" value="ECO:0007669"/>
    <property type="project" value="UniProtKB-SubCell"/>
</dbReference>
<evidence type="ECO:0000313" key="6">
    <source>
        <dbReference type="EMBL" id="PRR75534.1"/>
    </source>
</evidence>
<evidence type="ECO:0000313" key="7">
    <source>
        <dbReference type="Proteomes" id="UP000238415"/>
    </source>
</evidence>
<keyword evidence="4 5" id="KW-0472">Membrane</keyword>
<dbReference type="HAMAP" id="MF_01600">
    <property type="entry name" value="UPF0182"/>
    <property type="match status" value="1"/>
</dbReference>
<protein>
    <recommendedName>
        <fullName evidence="5">UPF0182 protein MOHU_03000</fullName>
    </recommendedName>
</protein>
<dbReference type="PANTHER" id="PTHR39344">
    <property type="entry name" value="UPF0182 PROTEIN SLL1060"/>
    <property type="match status" value="1"/>
</dbReference>
<dbReference type="GO" id="GO:0005576">
    <property type="term" value="C:extracellular region"/>
    <property type="evidence" value="ECO:0007669"/>
    <property type="project" value="TreeGrafter"/>
</dbReference>
<feature type="transmembrane region" description="Helical" evidence="5">
    <location>
        <begin position="273"/>
        <end position="294"/>
    </location>
</feature>
<accession>A0A2T0AXK3</accession>
<keyword evidence="3 5" id="KW-1133">Transmembrane helix</keyword>
<evidence type="ECO:0000256" key="3">
    <source>
        <dbReference type="ARBA" id="ARBA00022989"/>
    </source>
</evidence>
<feature type="transmembrane region" description="Helical" evidence="5">
    <location>
        <begin position="54"/>
        <end position="72"/>
    </location>
</feature>
<evidence type="ECO:0000256" key="1">
    <source>
        <dbReference type="ARBA" id="ARBA00022475"/>
    </source>
</evidence>
<sequence length="907" mass="104785">MTILNRIRIALLSIFLAGFTIVFLGSHYIADWYFFSEVGLRHVFITRLLSDGGVRLAVISFFFLFFFLNLLFSTRSLNFTPVSSRESWTLKEYLVNRFITRRRLIIFYLAVSLFGAFFFSPLAAGKWLLVQQYLKAGNFGLADPLFHRDIGFYVFKLPFYRFILSLLVTALIGAALVTGFFYLLFAPKEFLGLRQGVFSRHHAHFSILIALLFIVQAWGFRLKALDLVRSPKGLFFGAGYTDIHVLLPGYNILAAISLACALLILLNTLRRNFKLVVAGIMAFLLAYILIVFILPATVQKFQVEPNEFVREEPYLRFNIEYTRRAFGLDRIKTQEFPARDSLTPADLEQERSALENIRLWDYRPLQQTYSQLQEIRSYYSFKDIDVDRYILDNRLCQVMLAARELDQEKLPDRAKNWINERIRYTHGYGLAMNPASAITSGGQPQFIAGDLPFQSNVGLQLNEPRIYYGELTGDYIITGGREAEFDYPSSSGDNFVENRYDGSGGVPLKNYLRRVIFAFRFKDYRLIASKEITPESKILYYRQIQERVRKIMPYLHYDNDPYLVIAGGRLYWILDAYTLTNMYPYAEPAEEGFNYIRNSVKVVIDAYNGTVNYYLIDPDDPISQTLAKIFPGLFKPITAMDSEIKQHLRYPPELMTIQAKMLANYHMENPMLFYNKEDAWNIAEEMVGNERQAMEPYYTVLRLPGEVREEYILMLPFTPARRVNMVAWLAARNDGPNYGQLLLYTFPKNRSIYGPMQIEARIDQDPVISQQLTLWDQHGSQVIRGNLLVLPIRESLLYVEPLFLQSQESKLPELRQVIVAYGEKIAMANTLDNALKAVFGEKLPAPPIQETKPFLPPNGNLATFIQEANRLYNEAQEKLKQGDWNGYGENMQKLGRLLQEMQQNIQP</sequence>
<feature type="transmembrane region" description="Helical" evidence="5">
    <location>
        <begin position="245"/>
        <end position="266"/>
    </location>
</feature>
<name>A0A2T0AXK3_9FIRM</name>
<keyword evidence="1 5" id="KW-1003">Cell membrane</keyword>
<evidence type="ECO:0000256" key="2">
    <source>
        <dbReference type="ARBA" id="ARBA00022692"/>
    </source>
</evidence>
<gene>
    <name evidence="6" type="ORF">MOHU_03000</name>
</gene>
<comment type="similarity">
    <text evidence="5">Belongs to the UPF0182 family.</text>
</comment>
<comment type="caution">
    <text evidence="6">The sequence shown here is derived from an EMBL/GenBank/DDBJ whole genome shotgun (WGS) entry which is preliminary data.</text>
</comment>
<feature type="transmembrane region" description="Helical" evidence="5">
    <location>
        <begin position="12"/>
        <end position="34"/>
    </location>
</feature>
<dbReference type="RefSeq" id="WP_106004347.1">
    <property type="nucleotide sequence ID" value="NZ_CP136419.1"/>
</dbReference>
<dbReference type="Pfam" id="PF03699">
    <property type="entry name" value="UPF0182"/>
    <property type="match status" value="1"/>
</dbReference>
<evidence type="ECO:0000256" key="5">
    <source>
        <dbReference type="HAMAP-Rule" id="MF_01600"/>
    </source>
</evidence>
<dbReference type="EMBL" id="PVXM01000004">
    <property type="protein sequence ID" value="PRR75534.1"/>
    <property type="molecule type" value="Genomic_DNA"/>
</dbReference>
<comment type="subcellular location">
    <subcellularLocation>
        <location evidence="5">Cell membrane</location>
        <topology evidence="5">Multi-pass membrane protein</topology>
    </subcellularLocation>
</comment>
<evidence type="ECO:0000256" key="4">
    <source>
        <dbReference type="ARBA" id="ARBA00023136"/>
    </source>
</evidence>
<dbReference type="AlphaFoldDB" id="A0A2T0AXK3"/>
<keyword evidence="2 5" id="KW-0812">Transmembrane</keyword>
<proteinExistence type="inferred from homology"/>
<dbReference type="PANTHER" id="PTHR39344:SF1">
    <property type="entry name" value="UPF0182 PROTEIN SLL1060"/>
    <property type="match status" value="1"/>
</dbReference>
<dbReference type="OrthoDB" id="9763654at2"/>
<feature type="transmembrane region" description="Helical" evidence="5">
    <location>
        <begin position="162"/>
        <end position="185"/>
    </location>
</feature>
<feature type="transmembrane region" description="Helical" evidence="5">
    <location>
        <begin position="205"/>
        <end position="225"/>
    </location>
</feature>
<organism evidence="6 7">
    <name type="scientific">Neomoorella humiferrea</name>
    <dbReference type="NCBI Taxonomy" id="676965"/>
    <lineage>
        <taxon>Bacteria</taxon>
        <taxon>Bacillati</taxon>
        <taxon>Bacillota</taxon>
        <taxon>Clostridia</taxon>
        <taxon>Neomoorellales</taxon>
        <taxon>Neomoorellaceae</taxon>
        <taxon>Neomoorella</taxon>
    </lineage>
</organism>
<keyword evidence="7" id="KW-1185">Reference proteome</keyword>
<dbReference type="InterPro" id="IPR005372">
    <property type="entry name" value="UPF0182"/>
</dbReference>
<reference evidence="6 7" key="1">
    <citation type="submission" date="2018-03" db="EMBL/GenBank/DDBJ databases">
        <title>Genome sequence of Moorella humiferrea DSM 23265.</title>
        <authorList>
            <person name="Poehlein A."/>
            <person name="Daniel R."/>
        </authorList>
    </citation>
    <scope>NUCLEOTIDE SEQUENCE [LARGE SCALE GENOMIC DNA]</scope>
    <source>
        <strain evidence="6 7">DSM 23265</strain>
    </source>
</reference>